<organism evidence="5 6">
    <name type="scientific">Penicillium malachiteum</name>
    <dbReference type="NCBI Taxonomy" id="1324776"/>
    <lineage>
        <taxon>Eukaryota</taxon>
        <taxon>Fungi</taxon>
        <taxon>Dikarya</taxon>
        <taxon>Ascomycota</taxon>
        <taxon>Pezizomycotina</taxon>
        <taxon>Eurotiomycetes</taxon>
        <taxon>Eurotiomycetidae</taxon>
        <taxon>Eurotiales</taxon>
        <taxon>Aspergillaceae</taxon>
        <taxon>Penicillium</taxon>
    </lineage>
</organism>
<protein>
    <recommendedName>
        <fullName evidence="4">COX assembly mitochondrial protein</fullName>
    </recommendedName>
</protein>
<keyword evidence="3" id="KW-1015">Disulfide bond</keyword>
<sequence>MHSHLHTPYNINCEEIMTALDECHARGFLYKALGNCNEIKREVNKCLAAERFDRAKRNRDEARSNRRRIEDIWAKERAKDASAVSMAMDTGAENNGASKQ</sequence>
<dbReference type="AlphaFoldDB" id="A0AAD6HK78"/>
<proteinExistence type="inferred from homology"/>
<comment type="subcellular location">
    <subcellularLocation>
        <location evidence="4">Mitochondrion inner membrane</location>
    </subcellularLocation>
</comment>
<evidence type="ECO:0000256" key="1">
    <source>
        <dbReference type="ARBA" id="ARBA00007347"/>
    </source>
</evidence>
<name>A0AAD6HK78_9EURO</name>
<evidence type="ECO:0000256" key="2">
    <source>
        <dbReference type="ARBA" id="ARBA00023128"/>
    </source>
</evidence>
<keyword evidence="2 4" id="KW-0496">Mitochondrion</keyword>
<dbReference type="PANTHER" id="PTHR22977:SF1">
    <property type="entry name" value="COX ASSEMBLY MITOCHONDRIAL PROTEIN 2 HOMOLOG"/>
    <property type="match status" value="1"/>
</dbReference>
<keyword evidence="4" id="KW-0999">Mitochondrion inner membrane</keyword>
<dbReference type="Pfam" id="PF08583">
    <property type="entry name" value="Cmc1"/>
    <property type="match status" value="1"/>
</dbReference>
<comment type="similarity">
    <text evidence="1 4">Belongs to the CMC family.</text>
</comment>
<comment type="caution">
    <text evidence="5">The sequence shown here is derived from an EMBL/GenBank/DDBJ whole genome shotgun (WGS) entry which is preliminary data.</text>
</comment>
<dbReference type="Proteomes" id="UP001215712">
    <property type="component" value="Unassembled WGS sequence"/>
</dbReference>
<reference evidence="5" key="2">
    <citation type="submission" date="2023-01" db="EMBL/GenBank/DDBJ databases">
        <authorList>
            <person name="Petersen C."/>
        </authorList>
    </citation>
    <scope>NUCLEOTIDE SEQUENCE</scope>
    <source>
        <strain evidence="5">IBT 17514</strain>
    </source>
</reference>
<keyword evidence="6" id="KW-1185">Reference proteome</keyword>
<reference evidence="5" key="1">
    <citation type="journal article" date="2023" name="IMA Fungus">
        <title>Comparative genomic study of the Penicillium genus elucidates a diverse pangenome and 15 lateral gene transfer events.</title>
        <authorList>
            <person name="Petersen C."/>
            <person name="Sorensen T."/>
            <person name="Nielsen M.R."/>
            <person name="Sondergaard T.E."/>
            <person name="Sorensen J.L."/>
            <person name="Fitzpatrick D.A."/>
            <person name="Frisvad J.C."/>
            <person name="Nielsen K.L."/>
        </authorList>
    </citation>
    <scope>NUCLEOTIDE SEQUENCE</scope>
    <source>
        <strain evidence="5">IBT 17514</strain>
    </source>
</reference>
<dbReference type="PANTHER" id="PTHR22977">
    <property type="entry name" value="COX ASSEMBLY MITOCHONDRIAL PROTEIN"/>
    <property type="match status" value="1"/>
</dbReference>
<keyword evidence="4" id="KW-0143">Chaperone</keyword>
<evidence type="ECO:0000313" key="5">
    <source>
        <dbReference type="EMBL" id="KAJ5724480.1"/>
    </source>
</evidence>
<keyword evidence="4" id="KW-0472">Membrane</keyword>
<dbReference type="GO" id="GO:0005743">
    <property type="term" value="C:mitochondrial inner membrane"/>
    <property type="evidence" value="ECO:0007669"/>
    <property type="project" value="UniProtKB-SubCell"/>
</dbReference>
<evidence type="ECO:0000256" key="4">
    <source>
        <dbReference type="RuleBase" id="RU364104"/>
    </source>
</evidence>
<dbReference type="EMBL" id="JAQJAN010000008">
    <property type="protein sequence ID" value="KAJ5724480.1"/>
    <property type="molecule type" value="Genomic_DNA"/>
</dbReference>
<dbReference type="InterPro" id="IPR013892">
    <property type="entry name" value="Cyt_c_biogenesis_Cmc1-like"/>
</dbReference>
<accession>A0AAD6HK78</accession>
<gene>
    <name evidence="5" type="ORF">N7493_006208</name>
</gene>
<evidence type="ECO:0000313" key="6">
    <source>
        <dbReference type="Proteomes" id="UP001215712"/>
    </source>
</evidence>
<comment type="function">
    <text evidence="4">Required for mitochondrial cytochrome c oxidase (COX) assembly and respiration.</text>
</comment>
<evidence type="ECO:0000256" key="3">
    <source>
        <dbReference type="ARBA" id="ARBA00023157"/>
    </source>
</evidence>